<evidence type="ECO:0000313" key="1">
    <source>
        <dbReference type="Proteomes" id="UP000492821"/>
    </source>
</evidence>
<dbReference type="WBParaSite" id="Pan_g15846.t1">
    <property type="protein sequence ID" value="Pan_g15846.t1"/>
    <property type="gene ID" value="Pan_g15846"/>
</dbReference>
<accession>A0A7E4V2W0</accession>
<evidence type="ECO:0000313" key="2">
    <source>
        <dbReference type="WBParaSite" id="Pan_g15846.t1"/>
    </source>
</evidence>
<organism evidence="1 2">
    <name type="scientific">Panagrellus redivivus</name>
    <name type="common">Microworm</name>
    <dbReference type="NCBI Taxonomy" id="6233"/>
    <lineage>
        <taxon>Eukaryota</taxon>
        <taxon>Metazoa</taxon>
        <taxon>Ecdysozoa</taxon>
        <taxon>Nematoda</taxon>
        <taxon>Chromadorea</taxon>
        <taxon>Rhabditida</taxon>
        <taxon>Tylenchina</taxon>
        <taxon>Panagrolaimomorpha</taxon>
        <taxon>Panagrolaimoidea</taxon>
        <taxon>Panagrolaimidae</taxon>
        <taxon>Panagrellus</taxon>
    </lineage>
</organism>
<reference evidence="1" key="1">
    <citation type="journal article" date="2013" name="Genetics">
        <title>The draft genome and transcriptome of Panagrellus redivivus are shaped by the harsh demands of a free-living lifestyle.</title>
        <authorList>
            <person name="Srinivasan J."/>
            <person name="Dillman A.R."/>
            <person name="Macchietto M.G."/>
            <person name="Heikkinen L."/>
            <person name="Lakso M."/>
            <person name="Fracchia K.M."/>
            <person name="Antoshechkin I."/>
            <person name="Mortazavi A."/>
            <person name="Wong G."/>
            <person name="Sternberg P.W."/>
        </authorList>
    </citation>
    <scope>NUCLEOTIDE SEQUENCE [LARGE SCALE GENOMIC DNA]</scope>
    <source>
        <strain evidence="1">MT8872</strain>
    </source>
</reference>
<proteinExistence type="predicted"/>
<dbReference type="Proteomes" id="UP000492821">
    <property type="component" value="Unassembled WGS sequence"/>
</dbReference>
<name>A0A7E4V2W0_PANRE</name>
<dbReference type="AlphaFoldDB" id="A0A7E4V2W0"/>
<protein>
    <submittedName>
        <fullName evidence="2">DUF148 domain-containing protein</fullName>
    </submittedName>
</protein>
<reference evidence="2" key="2">
    <citation type="submission" date="2020-10" db="UniProtKB">
        <authorList>
            <consortium name="WormBaseParasite"/>
        </authorList>
    </citation>
    <scope>IDENTIFICATION</scope>
</reference>
<keyword evidence="1" id="KW-1185">Reference proteome</keyword>
<sequence length="280" mass="31312">MELPGLLKRLDGTSRVAIMNAISRVQNIVGIQHVMEAWATQHFREQPAVRNWIMDKITQTCHNQQKGAMLVSATNPTTKDAWNRLMQIGGSEIATNQQIVDTVRIILSELGPNPHYQHRAEINDVFRLTYGYTLDAFPNMFADLLHTSFGRGDTAGKVVDSTNRLGFDRYGQRVGLPSIPYAPYSEDAKPGRAPYGLGDDFRRRHHGVEVNQGLIDGVYNPTDSKPGYGAKAFDPELPMYKNLGYNPAYPAPFFTDEKYIRGNCASISLSIVLFFVAFVL</sequence>